<dbReference type="OrthoDB" id="770882at2"/>
<dbReference type="Proteomes" id="UP000000310">
    <property type="component" value="Chromosome"/>
</dbReference>
<dbReference type="STRING" id="762903.Pedsa_2669"/>
<sequence length="73" mass="8313">MMNGINIVTDEKGNTKAIMLDLVYFKKEQIDAKKVIEGLSDLQKLIDESVVTSKKDNDWESAKSKLEQLKNLK</sequence>
<accession>F0S697</accession>
<protein>
    <submittedName>
        <fullName evidence="1">Uncharacterized protein</fullName>
    </submittedName>
</protein>
<dbReference type="EMBL" id="CP002545">
    <property type="protein sequence ID" value="ADY53211.1"/>
    <property type="molecule type" value="Genomic_DNA"/>
</dbReference>
<reference evidence="1 2" key="1">
    <citation type="journal article" date="2011" name="Stand. Genomic Sci.">
        <title>Complete genome sequence of the gliding, heparinolytic Pedobacter saltans type strain (113).</title>
        <authorList>
            <person name="Liolios K."/>
            <person name="Sikorski J."/>
            <person name="Lu M."/>
            <person name="Nolan M."/>
            <person name="Lapidus A."/>
            <person name="Lucas S."/>
            <person name="Hammon N."/>
            <person name="Deshpande S."/>
            <person name="Cheng J.F."/>
            <person name="Tapia R."/>
            <person name="Han C."/>
            <person name="Goodwin L."/>
            <person name="Pitluck S."/>
            <person name="Huntemann M."/>
            <person name="Ivanova N."/>
            <person name="Pagani I."/>
            <person name="Mavromatis K."/>
            <person name="Ovchinikova G."/>
            <person name="Pati A."/>
            <person name="Chen A."/>
            <person name="Palaniappan K."/>
            <person name="Land M."/>
            <person name="Hauser L."/>
            <person name="Brambilla E.M."/>
            <person name="Kotsyurbenko O."/>
            <person name="Rohde M."/>
            <person name="Tindall B.J."/>
            <person name="Abt B."/>
            <person name="Goker M."/>
            <person name="Detter J.C."/>
            <person name="Woyke T."/>
            <person name="Bristow J."/>
            <person name="Eisen J.A."/>
            <person name="Markowitz V."/>
            <person name="Hugenholtz P."/>
            <person name="Klenk H.P."/>
            <person name="Kyrpides N.C."/>
        </authorList>
    </citation>
    <scope>NUCLEOTIDE SEQUENCE [LARGE SCALE GENOMIC DNA]</scope>
    <source>
        <strain evidence="2">ATCC 51119 / DSM 12145 / JCM 21818 / LMG 10337 / NBRC 100064 / NCIMB 13643</strain>
    </source>
</reference>
<evidence type="ECO:0000313" key="2">
    <source>
        <dbReference type="Proteomes" id="UP000000310"/>
    </source>
</evidence>
<organism evidence="1 2">
    <name type="scientific">Pseudopedobacter saltans (strain ATCC 51119 / DSM 12145 / JCM 21818 / CCUG 39354 / LMG 10337 / NBRC 100064 / NCIMB 13643)</name>
    <name type="common">Pedobacter saltans</name>
    <dbReference type="NCBI Taxonomy" id="762903"/>
    <lineage>
        <taxon>Bacteria</taxon>
        <taxon>Pseudomonadati</taxon>
        <taxon>Bacteroidota</taxon>
        <taxon>Sphingobacteriia</taxon>
        <taxon>Sphingobacteriales</taxon>
        <taxon>Sphingobacteriaceae</taxon>
        <taxon>Pseudopedobacter</taxon>
    </lineage>
</organism>
<dbReference type="AlphaFoldDB" id="F0S697"/>
<gene>
    <name evidence="1" type="ordered locus">Pedsa_2669</name>
</gene>
<keyword evidence="2" id="KW-1185">Reference proteome</keyword>
<proteinExistence type="predicted"/>
<dbReference type="KEGG" id="psn:Pedsa_2669"/>
<name>F0S697_PSESL</name>
<evidence type="ECO:0000313" key="1">
    <source>
        <dbReference type="EMBL" id="ADY53211.1"/>
    </source>
</evidence>
<dbReference type="RefSeq" id="WP_013633696.1">
    <property type="nucleotide sequence ID" value="NC_015177.1"/>
</dbReference>
<dbReference type="HOGENOM" id="CLU_2702042_0_0_10"/>
<reference evidence="2" key="2">
    <citation type="submission" date="2011-02" db="EMBL/GenBank/DDBJ databases">
        <title>The complete genome of Pedobacter saltans DSM 12145.</title>
        <authorList>
            <consortium name="US DOE Joint Genome Institute (JGI-PGF)"/>
            <person name="Lucas S."/>
            <person name="Copeland A."/>
            <person name="Lapidus A."/>
            <person name="Bruce D."/>
            <person name="Goodwin L."/>
            <person name="Pitluck S."/>
            <person name="Kyrpides N."/>
            <person name="Mavromatis K."/>
            <person name="Pagani I."/>
            <person name="Ivanova N."/>
            <person name="Ovchinnikova G."/>
            <person name="Lu M."/>
            <person name="Detter J.C."/>
            <person name="Han C."/>
            <person name="Land M."/>
            <person name="Hauser L."/>
            <person name="Markowitz V."/>
            <person name="Cheng J.-F."/>
            <person name="Hugenholtz P."/>
            <person name="Woyke T."/>
            <person name="Wu D."/>
            <person name="Tindall B."/>
            <person name="Pomrenke H.G."/>
            <person name="Brambilla E."/>
            <person name="Klenk H.-P."/>
            <person name="Eisen J.A."/>
        </authorList>
    </citation>
    <scope>NUCLEOTIDE SEQUENCE [LARGE SCALE GENOMIC DNA]</scope>
    <source>
        <strain evidence="2">ATCC 51119 / DSM 12145 / JCM 21818 / LMG 10337 / NBRC 100064 / NCIMB 13643</strain>
    </source>
</reference>